<evidence type="ECO:0000313" key="1">
    <source>
        <dbReference type="EMBL" id="MEC0227183.1"/>
    </source>
</evidence>
<organism evidence="1 2">
    <name type="scientific">Paenibacillus alba</name>
    <dbReference type="NCBI Taxonomy" id="1197127"/>
    <lineage>
        <taxon>Bacteria</taxon>
        <taxon>Bacillati</taxon>
        <taxon>Bacillota</taxon>
        <taxon>Bacilli</taxon>
        <taxon>Bacillales</taxon>
        <taxon>Paenibacillaceae</taxon>
        <taxon>Paenibacillus</taxon>
    </lineage>
</organism>
<protein>
    <submittedName>
        <fullName evidence="1">Uncharacterized protein</fullName>
    </submittedName>
</protein>
<proteinExistence type="predicted"/>
<dbReference type="EMBL" id="JARLKY010000018">
    <property type="protein sequence ID" value="MEC0227183.1"/>
    <property type="molecule type" value="Genomic_DNA"/>
</dbReference>
<accession>A0ABU6FZ55</accession>
<reference evidence="1 2" key="1">
    <citation type="submission" date="2023-03" db="EMBL/GenBank/DDBJ databases">
        <title>Bacillus Genome Sequencing.</title>
        <authorList>
            <person name="Dunlap C."/>
        </authorList>
    </citation>
    <scope>NUCLEOTIDE SEQUENCE [LARGE SCALE GENOMIC DNA]</scope>
    <source>
        <strain evidence="1 2">BD-533</strain>
    </source>
</reference>
<dbReference type="RefSeq" id="WP_326071552.1">
    <property type="nucleotide sequence ID" value="NZ_JARLKY010000018.1"/>
</dbReference>
<comment type="caution">
    <text evidence="1">The sequence shown here is derived from an EMBL/GenBank/DDBJ whole genome shotgun (WGS) entry which is preliminary data.</text>
</comment>
<dbReference type="Proteomes" id="UP001338137">
    <property type="component" value="Unassembled WGS sequence"/>
</dbReference>
<evidence type="ECO:0000313" key="2">
    <source>
        <dbReference type="Proteomes" id="UP001338137"/>
    </source>
</evidence>
<keyword evidence="2" id="KW-1185">Reference proteome</keyword>
<gene>
    <name evidence="1" type="ORF">P4I72_08610</name>
</gene>
<name>A0ABU6FZ55_9BACL</name>
<sequence length="71" mass="7818">MKLSWPLKEAAVCAGSLHKLLLIHTIIKKPDIPGTSVPLQLKACENAGFFQCITEKEEKPAIVQASWPFSD</sequence>